<dbReference type="Gene3D" id="1.10.10.10">
    <property type="entry name" value="Winged helix-like DNA-binding domain superfamily/Winged helix DNA-binding domain"/>
    <property type="match status" value="1"/>
</dbReference>
<dbReference type="PANTHER" id="PTHR30537">
    <property type="entry name" value="HTH-TYPE TRANSCRIPTIONAL REGULATOR"/>
    <property type="match status" value="1"/>
</dbReference>
<dbReference type="PROSITE" id="PS50931">
    <property type="entry name" value="HTH_LYSR"/>
    <property type="match status" value="1"/>
</dbReference>
<keyword evidence="4" id="KW-0804">Transcription</keyword>
<dbReference type="AlphaFoldDB" id="A0A7X6B9X8"/>
<dbReference type="PANTHER" id="PTHR30537:SF3">
    <property type="entry name" value="TRANSCRIPTIONAL REGULATORY PROTEIN"/>
    <property type="match status" value="1"/>
</dbReference>
<sequence>MYDWNDLKAFLAVAETGSTLSAAQALRVSQTTVARRIAALEAATSLNLFERRQAGYALTPVGEAMLASAMAVRDAANRFGEAAGARSRDAGGAVSLTTMEIFAVTILPPILRDLRAAHPSIHIHLDTSDEPRDLAAGAADIAIRSSKQPMGAGLVGRRVADNPWTLYCSRDYADRHGIPHTRDELAAHPFIGGGGGVWEPYQAWLRQYRLEESVVMQYDSGSGLLAGVRSGMGLTILPAFLADREADLIRCIPPKSEDTTGLWLLTHERLRHVPRVRLVLDFLAAELAKLGRE</sequence>
<dbReference type="InterPro" id="IPR005119">
    <property type="entry name" value="LysR_subst-bd"/>
</dbReference>
<evidence type="ECO:0000313" key="7">
    <source>
        <dbReference type="Proteomes" id="UP000535078"/>
    </source>
</evidence>
<dbReference type="GO" id="GO:0043565">
    <property type="term" value="F:sequence-specific DNA binding"/>
    <property type="evidence" value="ECO:0007669"/>
    <property type="project" value="TreeGrafter"/>
</dbReference>
<dbReference type="InterPro" id="IPR058163">
    <property type="entry name" value="LysR-type_TF_proteobact-type"/>
</dbReference>
<gene>
    <name evidence="6" type="ORF">GGR90_002451</name>
</gene>
<evidence type="ECO:0000259" key="5">
    <source>
        <dbReference type="PROSITE" id="PS50931"/>
    </source>
</evidence>
<protein>
    <submittedName>
        <fullName evidence="6">DNA-binding transcriptional LysR family regulator</fullName>
    </submittedName>
</protein>
<dbReference type="EMBL" id="JAATIT010000003">
    <property type="protein sequence ID" value="NJB90257.1"/>
    <property type="molecule type" value="Genomic_DNA"/>
</dbReference>
<dbReference type="RefSeq" id="WP_167921722.1">
    <property type="nucleotide sequence ID" value="NZ_JAATIT010000003.1"/>
</dbReference>
<dbReference type="SUPFAM" id="SSF46785">
    <property type="entry name" value="Winged helix' DNA-binding domain"/>
    <property type="match status" value="1"/>
</dbReference>
<dbReference type="GO" id="GO:0003700">
    <property type="term" value="F:DNA-binding transcription factor activity"/>
    <property type="evidence" value="ECO:0007669"/>
    <property type="project" value="InterPro"/>
</dbReference>
<dbReference type="SUPFAM" id="SSF53850">
    <property type="entry name" value="Periplasmic binding protein-like II"/>
    <property type="match status" value="1"/>
</dbReference>
<accession>A0A7X6B9X8</accession>
<evidence type="ECO:0000256" key="2">
    <source>
        <dbReference type="ARBA" id="ARBA00023015"/>
    </source>
</evidence>
<evidence type="ECO:0000256" key="3">
    <source>
        <dbReference type="ARBA" id="ARBA00023125"/>
    </source>
</evidence>
<dbReference type="Pfam" id="PF00126">
    <property type="entry name" value="HTH_1"/>
    <property type="match status" value="1"/>
</dbReference>
<reference evidence="6 7" key="1">
    <citation type="submission" date="2020-03" db="EMBL/GenBank/DDBJ databases">
        <title>Genomic Encyclopedia of Type Strains, Phase IV (KMG-IV): sequencing the most valuable type-strain genomes for metagenomic binning, comparative biology and taxonomic classification.</title>
        <authorList>
            <person name="Goeker M."/>
        </authorList>
    </citation>
    <scope>NUCLEOTIDE SEQUENCE [LARGE SCALE GENOMIC DNA]</scope>
    <source>
        <strain evidence="6 7">DSM 25229</strain>
    </source>
</reference>
<keyword evidence="3 6" id="KW-0238">DNA-binding</keyword>
<keyword evidence="2" id="KW-0805">Transcription regulation</keyword>
<keyword evidence="7" id="KW-1185">Reference proteome</keyword>
<dbReference type="GO" id="GO:0006351">
    <property type="term" value="P:DNA-templated transcription"/>
    <property type="evidence" value="ECO:0007669"/>
    <property type="project" value="TreeGrafter"/>
</dbReference>
<proteinExistence type="inferred from homology"/>
<comment type="caution">
    <text evidence="6">The sequence shown here is derived from an EMBL/GenBank/DDBJ whole genome shotgun (WGS) entry which is preliminary data.</text>
</comment>
<dbReference type="Gene3D" id="3.40.190.290">
    <property type="match status" value="1"/>
</dbReference>
<evidence type="ECO:0000256" key="1">
    <source>
        <dbReference type="ARBA" id="ARBA00009437"/>
    </source>
</evidence>
<organism evidence="6 7">
    <name type="scientific">Sphingopyxis italica</name>
    <dbReference type="NCBI Taxonomy" id="1129133"/>
    <lineage>
        <taxon>Bacteria</taxon>
        <taxon>Pseudomonadati</taxon>
        <taxon>Pseudomonadota</taxon>
        <taxon>Alphaproteobacteria</taxon>
        <taxon>Sphingomonadales</taxon>
        <taxon>Sphingomonadaceae</taxon>
        <taxon>Sphingopyxis</taxon>
    </lineage>
</organism>
<evidence type="ECO:0000313" key="6">
    <source>
        <dbReference type="EMBL" id="NJB90257.1"/>
    </source>
</evidence>
<dbReference type="Pfam" id="PF03466">
    <property type="entry name" value="LysR_substrate"/>
    <property type="match status" value="1"/>
</dbReference>
<dbReference type="InterPro" id="IPR036388">
    <property type="entry name" value="WH-like_DNA-bd_sf"/>
</dbReference>
<comment type="similarity">
    <text evidence="1">Belongs to the LysR transcriptional regulatory family.</text>
</comment>
<dbReference type="InterPro" id="IPR000847">
    <property type="entry name" value="LysR_HTH_N"/>
</dbReference>
<dbReference type="Proteomes" id="UP000535078">
    <property type="component" value="Unassembled WGS sequence"/>
</dbReference>
<evidence type="ECO:0000256" key="4">
    <source>
        <dbReference type="ARBA" id="ARBA00023163"/>
    </source>
</evidence>
<dbReference type="InterPro" id="IPR036390">
    <property type="entry name" value="WH_DNA-bd_sf"/>
</dbReference>
<name>A0A7X6B9X8_9SPHN</name>
<feature type="domain" description="HTH lysR-type" evidence="5">
    <location>
        <begin position="1"/>
        <end position="59"/>
    </location>
</feature>